<accession>A0A4U6X070</accession>
<name>A0A4U6X070_9PEZI</name>
<evidence type="ECO:0000313" key="3">
    <source>
        <dbReference type="EMBL" id="TKW48772.1"/>
    </source>
</evidence>
<evidence type="ECO:0000256" key="1">
    <source>
        <dbReference type="SAM" id="MobiDB-lite"/>
    </source>
</evidence>
<comment type="caution">
    <text evidence="3">The sequence shown here is derived from an EMBL/GenBank/DDBJ whole genome shotgun (WGS) entry which is preliminary data.</text>
</comment>
<feature type="region of interest" description="Disordered" evidence="1">
    <location>
        <begin position="30"/>
        <end position="61"/>
    </location>
</feature>
<keyword evidence="2" id="KW-0472">Membrane</keyword>
<evidence type="ECO:0000313" key="4">
    <source>
        <dbReference type="Proteomes" id="UP000310108"/>
    </source>
</evidence>
<evidence type="ECO:0000256" key="2">
    <source>
        <dbReference type="SAM" id="Phobius"/>
    </source>
</evidence>
<dbReference type="AlphaFoldDB" id="A0A4U6X070"/>
<reference evidence="3 4" key="1">
    <citation type="journal article" date="2019" name="PLoS ONE">
        <title>Comparative genome analysis indicates high evolutionary potential of pathogenicity genes in Colletotrichum tanaceti.</title>
        <authorList>
            <person name="Lelwala R.V."/>
            <person name="Korhonen P.K."/>
            <person name="Young N.D."/>
            <person name="Scott J.B."/>
            <person name="Ades P.A."/>
            <person name="Gasser R.B."/>
            <person name="Taylor P.W.J."/>
        </authorList>
    </citation>
    <scope>NUCLEOTIDE SEQUENCE [LARGE SCALE GENOMIC DNA]</scope>
    <source>
        <strain evidence="3">BRIP57314</strain>
    </source>
</reference>
<keyword evidence="2" id="KW-0812">Transmembrane</keyword>
<keyword evidence="4" id="KW-1185">Reference proteome</keyword>
<keyword evidence="2" id="KW-1133">Transmembrane helix</keyword>
<dbReference type="Proteomes" id="UP000310108">
    <property type="component" value="Unassembled WGS sequence"/>
</dbReference>
<feature type="compositionally biased region" description="Low complexity" evidence="1">
    <location>
        <begin position="175"/>
        <end position="186"/>
    </location>
</feature>
<sequence length="272" mass="31078">MRTLRVYTAAPGRARWRGSRCRRLLPRVPLHGRVLPPQGGRVAHPRGGPHDARRRRGRRPAAQARARLHAGREVWRARAAHPGQLQDPLRQLDGQGRDRLRPLRLRLHQQGRHHHPRPRRQLLGHPLPHPALRGRGGVPLSVLGIPPVRIRRAHPCPRREAQERAQRQASPFIVQRQRPQARASQPDLEHVVKGASAQLLRGRTSAVLRGGGGGSYFMSAVFLRRLLISILPSCFSFFFYLFLLFFFASFFSPKRRPWFPLLSVDLQTTLEK</sequence>
<feature type="transmembrane region" description="Helical" evidence="2">
    <location>
        <begin position="226"/>
        <end position="251"/>
    </location>
</feature>
<proteinExistence type="predicted"/>
<organism evidence="3 4">
    <name type="scientific">Colletotrichum tanaceti</name>
    <dbReference type="NCBI Taxonomy" id="1306861"/>
    <lineage>
        <taxon>Eukaryota</taxon>
        <taxon>Fungi</taxon>
        <taxon>Dikarya</taxon>
        <taxon>Ascomycota</taxon>
        <taxon>Pezizomycotina</taxon>
        <taxon>Sordariomycetes</taxon>
        <taxon>Hypocreomycetidae</taxon>
        <taxon>Glomerellales</taxon>
        <taxon>Glomerellaceae</taxon>
        <taxon>Colletotrichum</taxon>
        <taxon>Colletotrichum destructivum species complex</taxon>
    </lineage>
</organism>
<feature type="region of interest" description="Disordered" evidence="1">
    <location>
        <begin position="162"/>
        <end position="188"/>
    </location>
</feature>
<protein>
    <submittedName>
        <fullName evidence="3">Uncharacterized protein</fullName>
    </submittedName>
</protein>
<gene>
    <name evidence="3" type="ORF">CTA1_10110</name>
</gene>
<dbReference type="EMBL" id="PJEX01000731">
    <property type="protein sequence ID" value="TKW48772.1"/>
    <property type="molecule type" value="Genomic_DNA"/>
</dbReference>